<evidence type="ECO:0000313" key="8">
    <source>
        <dbReference type="Proteomes" id="UP000622860"/>
    </source>
</evidence>
<feature type="domain" description="HTH araC/xylS-type" evidence="5">
    <location>
        <begin position="374"/>
        <end position="472"/>
    </location>
</feature>
<dbReference type="GO" id="GO:0043565">
    <property type="term" value="F:sequence-specific DNA binding"/>
    <property type="evidence" value="ECO:0007669"/>
    <property type="project" value="InterPro"/>
</dbReference>
<dbReference type="GO" id="GO:0000160">
    <property type="term" value="P:phosphorelay signal transduction system"/>
    <property type="evidence" value="ECO:0007669"/>
    <property type="project" value="InterPro"/>
</dbReference>
<dbReference type="PRINTS" id="PR00032">
    <property type="entry name" value="HTHARAC"/>
</dbReference>
<dbReference type="InterPro" id="IPR020449">
    <property type="entry name" value="Tscrpt_reg_AraC-type_HTH"/>
</dbReference>
<evidence type="ECO:0000256" key="1">
    <source>
        <dbReference type="ARBA" id="ARBA00023015"/>
    </source>
</evidence>
<dbReference type="PROSITE" id="PS01124">
    <property type="entry name" value="HTH_ARAC_FAMILY_2"/>
    <property type="match status" value="1"/>
</dbReference>
<organism evidence="7 8">
    <name type="scientific">Virgibacillus oceani</name>
    <dbReference type="NCBI Taxonomy" id="1479511"/>
    <lineage>
        <taxon>Bacteria</taxon>
        <taxon>Bacillati</taxon>
        <taxon>Bacillota</taxon>
        <taxon>Bacilli</taxon>
        <taxon>Bacillales</taxon>
        <taxon>Bacillaceae</taxon>
        <taxon>Virgibacillus</taxon>
    </lineage>
</organism>
<evidence type="ECO:0000259" key="6">
    <source>
        <dbReference type="PROSITE" id="PS50110"/>
    </source>
</evidence>
<evidence type="ECO:0000259" key="5">
    <source>
        <dbReference type="PROSITE" id="PS01124"/>
    </source>
</evidence>
<dbReference type="CDD" id="cd17536">
    <property type="entry name" value="REC_YesN-like"/>
    <property type="match status" value="1"/>
</dbReference>
<feature type="modified residue" description="4-aspartylphosphate" evidence="4">
    <location>
        <position position="54"/>
    </location>
</feature>
<dbReference type="EMBL" id="BMFR01000021">
    <property type="protein sequence ID" value="GGG85795.1"/>
    <property type="molecule type" value="Genomic_DNA"/>
</dbReference>
<keyword evidence="3" id="KW-0804">Transcription</keyword>
<dbReference type="PANTHER" id="PTHR43280">
    <property type="entry name" value="ARAC-FAMILY TRANSCRIPTIONAL REGULATOR"/>
    <property type="match status" value="1"/>
</dbReference>
<dbReference type="RefSeq" id="WP_188456608.1">
    <property type="nucleotide sequence ID" value="NZ_BMFR01000021.1"/>
</dbReference>
<dbReference type="Pfam" id="PF12833">
    <property type="entry name" value="HTH_18"/>
    <property type="match status" value="1"/>
</dbReference>
<dbReference type="SUPFAM" id="SSF46689">
    <property type="entry name" value="Homeodomain-like"/>
    <property type="match status" value="2"/>
</dbReference>
<evidence type="ECO:0000256" key="3">
    <source>
        <dbReference type="ARBA" id="ARBA00023163"/>
    </source>
</evidence>
<accession>A0A917HQ40</accession>
<dbReference type="SUPFAM" id="SSF52172">
    <property type="entry name" value="CheY-like"/>
    <property type="match status" value="1"/>
</dbReference>
<reference evidence="7" key="2">
    <citation type="submission" date="2020-09" db="EMBL/GenBank/DDBJ databases">
        <authorList>
            <person name="Sun Q."/>
            <person name="Zhou Y."/>
        </authorList>
    </citation>
    <scope>NUCLEOTIDE SEQUENCE</scope>
    <source>
        <strain evidence="7">CGMCC 1.12754</strain>
    </source>
</reference>
<evidence type="ECO:0000256" key="4">
    <source>
        <dbReference type="PROSITE-ProRule" id="PRU00169"/>
    </source>
</evidence>
<evidence type="ECO:0000313" key="7">
    <source>
        <dbReference type="EMBL" id="GGG85795.1"/>
    </source>
</evidence>
<keyword evidence="1" id="KW-0805">Transcription regulation</keyword>
<dbReference type="InterPro" id="IPR018060">
    <property type="entry name" value="HTH_AraC"/>
</dbReference>
<name>A0A917HQ40_9BACI</name>
<dbReference type="InterPro" id="IPR041522">
    <property type="entry name" value="CdaR_GGDEF"/>
</dbReference>
<dbReference type="Gene3D" id="3.40.50.2300">
    <property type="match status" value="1"/>
</dbReference>
<dbReference type="GO" id="GO:0003700">
    <property type="term" value="F:DNA-binding transcription factor activity"/>
    <property type="evidence" value="ECO:0007669"/>
    <property type="project" value="InterPro"/>
</dbReference>
<reference evidence="7" key="1">
    <citation type="journal article" date="2014" name="Int. J. Syst. Evol. Microbiol.">
        <title>Complete genome sequence of Corynebacterium casei LMG S-19264T (=DSM 44701T), isolated from a smear-ripened cheese.</title>
        <authorList>
            <consortium name="US DOE Joint Genome Institute (JGI-PGF)"/>
            <person name="Walter F."/>
            <person name="Albersmeier A."/>
            <person name="Kalinowski J."/>
            <person name="Ruckert C."/>
        </authorList>
    </citation>
    <scope>NUCLEOTIDE SEQUENCE</scope>
    <source>
        <strain evidence="7">CGMCC 1.12754</strain>
    </source>
</reference>
<dbReference type="Gene3D" id="1.10.10.60">
    <property type="entry name" value="Homeodomain-like"/>
    <property type="match status" value="2"/>
</dbReference>
<dbReference type="PANTHER" id="PTHR43280:SF10">
    <property type="entry name" value="REGULATORY PROTEIN POCR"/>
    <property type="match status" value="1"/>
</dbReference>
<protein>
    <submittedName>
        <fullName evidence="7">AraC family transcriptional regulator</fullName>
    </submittedName>
</protein>
<feature type="domain" description="Response regulatory" evidence="6">
    <location>
        <begin position="2"/>
        <end position="119"/>
    </location>
</feature>
<dbReference type="SMART" id="SM00448">
    <property type="entry name" value="REC"/>
    <property type="match status" value="1"/>
</dbReference>
<dbReference type="Proteomes" id="UP000622860">
    <property type="component" value="Unassembled WGS sequence"/>
</dbReference>
<dbReference type="InterPro" id="IPR011006">
    <property type="entry name" value="CheY-like_superfamily"/>
</dbReference>
<dbReference type="PROSITE" id="PS50110">
    <property type="entry name" value="RESPONSE_REGULATORY"/>
    <property type="match status" value="1"/>
</dbReference>
<keyword evidence="4" id="KW-0597">Phosphoprotein</keyword>
<keyword evidence="8" id="KW-1185">Reference proteome</keyword>
<evidence type="ECO:0000256" key="2">
    <source>
        <dbReference type="ARBA" id="ARBA00023125"/>
    </source>
</evidence>
<comment type="caution">
    <text evidence="7">The sequence shown here is derived from an EMBL/GenBank/DDBJ whole genome shotgun (WGS) entry which is preliminary data.</text>
</comment>
<dbReference type="AlphaFoldDB" id="A0A917HQ40"/>
<gene>
    <name evidence="7" type="ORF">GCM10011398_34410</name>
</gene>
<dbReference type="InterPro" id="IPR001789">
    <property type="entry name" value="Sig_transdc_resp-reg_receiver"/>
</dbReference>
<proteinExistence type="predicted"/>
<dbReference type="InterPro" id="IPR009057">
    <property type="entry name" value="Homeodomain-like_sf"/>
</dbReference>
<dbReference type="Pfam" id="PF00072">
    <property type="entry name" value="Response_reg"/>
    <property type="match status" value="1"/>
</dbReference>
<dbReference type="Pfam" id="PF17853">
    <property type="entry name" value="GGDEF_2"/>
    <property type="match status" value="1"/>
</dbReference>
<keyword evidence="2" id="KW-0238">DNA-binding</keyword>
<dbReference type="SMART" id="SM00342">
    <property type="entry name" value="HTH_ARAC"/>
    <property type="match status" value="1"/>
</dbReference>
<sequence>MRVLIAEDELLERKAMRKFIEDNFAELTVVGEAPNGRKAIELAGAHEPDIIFMDIKMPGINGLEAVEEIIRVNPATKFILVSAYDSFDYAKQAMKFGIKEYILKPGKKEEIVKAILRVQKEIAAEKKQRAEQVQSNQLIKEHLITKLMKYPIDDDAITIQKQFFAKMKSSYFLVVQVGNEVSEELIETVFNKSIEFPFIVNHNGDSYTICVFPSVKVDKAEILHVARKVQLELGSDSFVGAGLPCASIEDLPKSYQEALHACYQLERENNRNYGFVLEKEKHLTYRDSLQWLLEAIEKGDDMEAIRLFNENQDNFAQNTLDELYLYIKSIMIERGIAVVERTLSELTKPKDWEKFIKVCCLQIQDYYQSKQYIVKAKKYVRENFQQAITLEETAAHVNLSPNYFSNMFKREFGSTFIDYVTKVRLQKAKELIEGNNYSLKEISYMIGYKDPNYFSRVFKKQFLVSPKRFQQQILKK</sequence>